<dbReference type="GO" id="GO:0003723">
    <property type="term" value="F:RNA binding"/>
    <property type="evidence" value="ECO:0007669"/>
    <property type="project" value="InterPro"/>
</dbReference>
<dbReference type="NCBIfam" id="TIGR00071">
    <property type="entry name" value="hisT_truA"/>
    <property type="match status" value="1"/>
</dbReference>
<dbReference type="AlphaFoldDB" id="A0A1W1BAJ0"/>
<dbReference type="PANTHER" id="PTHR11142:SF0">
    <property type="entry name" value="TRNA PSEUDOURIDINE SYNTHASE-LIKE 1"/>
    <property type="match status" value="1"/>
</dbReference>
<dbReference type="SUPFAM" id="SSF55120">
    <property type="entry name" value="Pseudouridine synthase"/>
    <property type="match status" value="1"/>
</dbReference>
<dbReference type="GO" id="GO:0031119">
    <property type="term" value="P:tRNA pseudouridine synthesis"/>
    <property type="evidence" value="ECO:0007669"/>
    <property type="project" value="TreeGrafter"/>
</dbReference>
<keyword evidence="2" id="KW-0819">tRNA processing</keyword>
<sequence>MINVKAVVAYDGRFFSGFQKQKSTKETVTTQIENALKSLNINSKIIGSGRTDAGVHATGQVINFYLPDYWSDLKKLKEALNRKLDHIFIKIISKVDKDFHSRFSAKRRIYRYIFKDKKPSIFEENYISYYSLFDEDILKEALKLFEGVHDFKFFYKTGSPIHTTIREIYKTRYIKRGDYHFIYFEANGFLRAQVRMMIEAIMLTSQGEISLIELKEQIESKQRHTTRLSSANGLYLARILY</sequence>
<dbReference type="InterPro" id="IPR020095">
    <property type="entry name" value="PsdUridine_synth_TruA_C"/>
</dbReference>
<comment type="similarity">
    <text evidence="1">Belongs to the tRNA pseudouridine synthase TruA family.</text>
</comment>
<dbReference type="Pfam" id="PF01416">
    <property type="entry name" value="PseudoU_synth_1"/>
    <property type="match status" value="2"/>
</dbReference>
<name>A0A1W1BAJ0_9ZZZZ</name>
<dbReference type="EMBL" id="FPHG01000001">
    <property type="protein sequence ID" value="SFV50512.1"/>
    <property type="molecule type" value="Genomic_DNA"/>
</dbReference>
<protein>
    <submittedName>
        <fullName evidence="5">tRNA pseudouridine synthase A</fullName>
        <ecNumber evidence="5">4.2.1.70</ecNumber>
    </submittedName>
</protein>
<evidence type="ECO:0000256" key="3">
    <source>
        <dbReference type="ARBA" id="ARBA00023235"/>
    </source>
</evidence>
<gene>
    <name evidence="5" type="ORF">MNB_SV-9-1293</name>
</gene>
<reference evidence="5" key="1">
    <citation type="submission" date="2016-10" db="EMBL/GenBank/DDBJ databases">
        <authorList>
            <person name="de Groot N.N."/>
        </authorList>
    </citation>
    <scope>NUCLEOTIDE SEQUENCE</scope>
</reference>
<proteinExistence type="inferred from homology"/>
<dbReference type="Gene3D" id="3.30.70.580">
    <property type="entry name" value="Pseudouridine synthase I, catalytic domain, N-terminal subdomain"/>
    <property type="match status" value="1"/>
</dbReference>
<dbReference type="PANTHER" id="PTHR11142">
    <property type="entry name" value="PSEUDOURIDYLATE SYNTHASE"/>
    <property type="match status" value="1"/>
</dbReference>
<evidence type="ECO:0000313" key="5">
    <source>
        <dbReference type="EMBL" id="SFV50512.1"/>
    </source>
</evidence>
<dbReference type="InterPro" id="IPR020094">
    <property type="entry name" value="TruA/RsuA/RluB/E/F_N"/>
</dbReference>
<evidence type="ECO:0000256" key="1">
    <source>
        <dbReference type="ARBA" id="ARBA00009375"/>
    </source>
</evidence>
<dbReference type="HAMAP" id="MF_00171">
    <property type="entry name" value="TruA"/>
    <property type="match status" value="1"/>
</dbReference>
<dbReference type="InterPro" id="IPR020103">
    <property type="entry name" value="PsdUridine_synth_cat_dom_sf"/>
</dbReference>
<dbReference type="InterPro" id="IPR001406">
    <property type="entry name" value="PsdUridine_synth_TruA"/>
</dbReference>
<feature type="domain" description="Pseudouridine synthase I TruA alpha/beta" evidence="4">
    <location>
        <begin position="141"/>
        <end position="241"/>
    </location>
</feature>
<dbReference type="GO" id="GO:0009982">
    <property type="term" value="F:pseudouridine synthase activity"/>
    <property type="evidence" value="ECO:0007669"/>
    <property type="project" value="InterPro"/>
</dbReference>
<evidence type="ECO:0000259" key="4">
    <source>
        <dbReference type="Pfam" id="PF01416"/>
    </source>
</evidence>
<dbReference type="PIRSF" id="PIRSF001430">
    <property type="entry name" value="tRNA_psdUrid_synth"/>
    <property type="match status" value="1"/>
</dbReference>
<dbReference type="Gene3D" id="3.30.70.660">
    <property type="entry name" value="Pseudouridine synthase I, catalytic domain, C-terminal subdomain"/>
    <property type="match status" value="1"/>
</dbReference>
<dbReference type="InterPro" id="IPR020097">
    <property type="entry name" value="PsdUridine_synth_TruA_a/b_dom"/>
</dbReference>
<dbReference type="EC" id="4.2.1.70" evidence="5"/>
<evidence type="ECO:0000256" key="2">
    <source>
        <dbReference type="ARBA" id="ARBA00022694"/>
    </source>
</evidence>
<dbReference type="GO" id="GO:0004730">
    <property type="term" value="F:pseudouridylate synthase activity"/>
    <property type="evidence" value="ECO:0007669"/>
    <property type="project" value="UniProtKB-EC"/>
</dbReference>
<feature type="domain" description="Pseudouridine synthase I TruA alpha/beta" evidence="4">
    <location>
        <begin position="6"/>
        <end position="103"/>
    </location>
</feature>
<organism evidence="5">
    <name type="scientific">hydrothermal vent metagenome</name>
    <dbReference type="NCBI Taxonomy" id="652676"/>
    <lineage>
        <taxon>unclassified sequences</taxon>
        <taxon>metagenomes</taxon>
        <taxon>ecological metagenomes</taxon>
    </lineage>
</organism>
<keyword evidence="5" id="KW-0456">Lyase</keyword>
<accession>A0A1W1BAJ0</accession>
<dbReference type="CDD" id="cd02570">
    <property type="entry name" value="PseudoU_synth_EcTruA"/>
    <property type="match status" value="1"/>
</dbReference>
<keyword evidence="3" id="KW-0413">Isomerase</keyword>